<dbReference type="GO" id="GO:0008270">
    <property type="term" value="F:zinc ion binding"/>
    <property type="evidence" value="ECO:0007669"/>
    <property type="project" value="TreeGrafter"/>
</dbReference>
<dbReference type="GO" id="GO:1990169">
    <property type="term" value="P:stress response to copper ion"/>
    <property type="evidence" value="ECO:0007669"/>
    <property type="project" value="TreeGrafter"/>
</dbReference>
<dbReference type="RefSeq" id="WP_249315434.1">
    <property type="nucleotide sequence ID" value="NZ_JACRSR010000001.1"/>
</dbReference>
<proteinExistence type="predicted"/>
<dbReference type="InterPro" id="IPR025542">
    <property type="entry name" value="YacH"/>
</dbReference>
<dbReference type="SUPFAM" id="SSF46600">
    <property type="entry name" value="C-terminal UvrC-binding domain of UvrB"/>
    <property type="match status" value="1"/>
</dbReference>
<comment type="caution">
    <text evidence="2">The sequence shown here is derived from an EMBL/GenBank/DDBJ whole genome shotgun (WGS) entry which is preliminary data.</text>
</comment>
<dbReference type="PROSITE" id="PS50151">
    <property type="entry name" value="UVR"/>
    <property type="match status" value="1"/>
</dbReference>
<name>A0A926D2I8_9FIRM</name>
<dbReference type="EMBL" id="JACRSR010000001">
    <property type="protein sequence ID" value="MBC8531220.1"/>
    <property type="molecule type" value="Genomic_DNA"/>
</dbReference>
<sequence length="171" mass="19036">MLCDDCGKNVAKIKWTIYVNGKQNDVYLCEDCAKKRGNAASFNAVQLGSLLAEILNHKKQQSVEDDEAELQKTCPACGITLERVKKQGRFGCAECYNTFREFAGGFIQQVQSGSTHHTGKALGSLTEDDQRQRRIDQLKAELSQAVEIEAFEHAAQLRDEIRALEAQKEGV</sequence>
<feature type="domain" description="UVR" evidence="1">
    <location>
        <begin position="132"/>
        <end position="167"/>
    </location>
</feature>
<dbReference type="GO" id="GO:0050897">
    <property type="term" value="F:cobalt ion binding"/>
    <property type="evidence" value="ECO:0007669"/>
    <property type="project" value="TreeGrafter"/>
</dbReference>
<dbReference type="GO" id="GO:1990170">
    <property type="term" value="P:stress response to cadmium ion"/>
    <property type="evidence" value="ECO:0007669"/>
    <property type="project" value="TreeGrafter"/>
</dbReference>
<dbReference type="InterPro" id="IPR036876">
    <property type="entry name" value="UVR_dom_sf"/>
</dbReference>
<dbReference type="GO" id="GO:0005507">
    <property type="term" value="F:copper ion binding"/>
    <property type="evidence" value="ECO:0007669"/>
    <property type="project" value="TreeGrafter"/>
</dbReference>
<dbReference type="PANTHER" id="PTHR38430:SF1">
    <property type="entry name" value="PROTEIN-ARGININE KINASE ACTIVATOR PROTEIN"/>
    <property type="match status" value="1"/>
</dbReference>
<evidence type="ECO:0000313" key="3">
    <source>
        <dbReference type="Proteomes" id="UP000623172"/>
    </source>
</evidence>
<organism evidence="2 3">
    <name type="scientific">Gehongia tenuis</name>
    <dbReference type="NCBI Taxonomy" id="2763655"/>
    <lineage>
        <taxon>Bacteria</taxon>
        <taxon>Bacillati</taxon>
        <taxon>Bacillota</taxon>
        <taxon>Clostridia</taxon>
        <taxon>Christensenellales</taxon>
        <taxon>Christensenellaceae</taxon>
        <taxon>Gehongia</taxon>
    </lineage>
</organism>
<dbReference type="Pfam" id="PF02151">
    <property type="entry name" value="UVR"/>
    <property type="match status" value="1"/>
</dbReference>
<gene>
    <name evidence="2" type="ORF">H8696_05075</name>
</gene>
<dbReference type="Gene3D" id="4.10.860.10">
    <property type="entry name" value="UVR domain"/>
    <property type="match status" value="1"/>
</dbReference>
<dbReference type="PIRSF" id="PIRSF015034">
    <property type="entry name" value="YacH"/>
    <property type="match status" value="1"/>
</dbReference>
<dbReference type="AlphaFoldDB" id="A0A926D2I8"/>
<protein>
    <submittedName>
        <fullName evidence="2">UvrB/UvrC motif-containing protein</fullName>
    </submittedName>
</protein>
<dbReference type="InterPro" id="IPR001943">
    <property type="entry name" value="UVR_dom"/>
</dbReference>
<accession>A0A926D2I8</accession>
<keyword evidence="3" id="KW-1185">Reference proteome</keyword>
<evidence type="ECO:0000313" key="2">
    <source>
        <dbReference type="EMBL" id="MBC8531220.1"/>
    </source>
</evidence>
<dbReference type="Proteomes" id="UP000623172">
    <property type="component" value="Unassembled WGS sequence"/>
</dbReference>
<reference evidence="2" key="1">
    <citation type="submission" date="2020-08" db="EMBL/GenBank/DDBJ databases">
        <title>Genome public.</title>
        <authorList>
            <person name="Liu C."/>
            <person name="Sun Q."/>
        </authorList>
    </citation>
    <scope>NUCLEOTIDE SEQUENCE</scope>
    <source>
        <strain evidence="2">NSJ-53</strain>
    </source>
</reference>
<dbReference type="GO" id="GO:0046870">
    <property type="term" value="F:cadmium ion binding"/>
    <property type="evidence" value="ECO:0007669"/>
    <property type="project" value="TreeGrafter"/>
</dbReference>
<evidence type="ECO:0000259" key="1">
    <source>
        <dbReference type="PROSITE" id="PS50151"/>
    </source>
</evidence>
<dbReference type="PANTHER" id="PTHR38430">
    <property type="entry name" value="PROTEIN-ARGININE KINASE ACTIVATOR PROTEIN"/>
    <property type="match status" value="1"/>
</dbReference>